<reference evidence="13 14" key="3">
    <citation type="submission" date="2018-08" db="EMBL/GenBank/DDBJ databases">
        <title>A genome reference for cultivated species of the human gut microbiota.</title>
        <authorList>
            <person name="Zou Y."/>
            <person name="Xue W."/>
            <person name="Luo G."/>
        </authorList>
    </citation>
    <scope>NUCLEOTIDE SEQUENCE [LARGE SCALE GENOMIC DNA]</scope>
    <source>
        <strain evidence="8 14">AF29-11BH</strain>
        <strain evidence="7 13">AF31-14AC</strain>
    </source>
</reference>
<reference evidence="15 16" key="4">
    <citation type="journal article" date="2019" name="Nat. Med.">
        <title>A library of human gut bacterial isolates paired with longitudinal multiomics data enables mechanistic microbiome research.</title>
        <authorList>
            <person name="Poyet M."/>
            <person name="Groussin M."/>
            <person name="Gibbons S.M."/>
            <person name="Avila-Pacheco J."/>
            <person name="Jiang X."/>
            <person name="Kearney S.M."/>
            <person name="Perrotta A.R."/>
            <person name="Berdy B."/>
            <person name="Zhao S."/>
            <person name="Lieberman T.D."/>
            <person name="Swanson P.K."/>
            <person name="Smith M."/>
            <person name="Roesemann S."/>
            <person name="Alexander J.E."/>
            <person name="Rich S.A."/>
            <person name="Livny J."/>
            <person name="Vlamakis H."/>
            <person name="Clish C."/>
            <person name="Bullock K."/>
            <person name="Deik A."/>
            <person name="Scott J."/>
            <person name="Pierce K.A."/>
            <person name="Xavier R.J."/>
            <person name="Alm E.J."/>
        </authorList>
    </citation>
    <scope>NUCLEOTIDE SEQUENCE [LARGE SCALE GENOMIC DNA]</scope>
    <source>
        <strain evidence="2 15">BIOML-B1</strain>
        <strain evidence="3 16">BIOML-B9</strain>
    </source>
</reference>
<dbReference type="AlphaFoldDB" id="A0A173UW50"/>
<evidence type="ECO:0000313" key="14">
    <source>
        <dbReference type="Proteomes" id="UP000260783"/>
    </source>
</evidence>
<evidence type="ECO:0000313" key="13">
    <source>
        <dbReference type="Proteomes" id="UP000260782"/>
    </source>
</evidence>
<dbReference type="Proteomes" id="UP000095649">
    <property type="component" value="Unassembled WGS sequence"/>
</dbReference>
<reference evidence="10 11" key="2">
    <citation type="submission" date="2018-02" db="EMBL/GenBank/DDBJ databases">
        <title>Complete genome sequencing of Faecalibacterium prausnitzii strains isolated from the human gut.</title>
        <authorList>
            <person name="Fitzgerald B.C."/>
            <person name="Shkoporov A.N."/>
            <person name="Ross P.R."/>
            <person name="Hill C."/>
        </authorList>
    </citation>
    <scope>NUCLEOTIDE SEQUENCE [LARGE SCALE GENOMIC DNA]</scope>
    <source>
        <strain evidence="4 11">APC923/51-1</strain>
        <strain evidence="5 10">APC924/119</strain>
        <strain evidence="6 12">ATCC 27768</strain>
    </source>
</reference>
<dbReference type="Pfam" id="PF13711">
    <property type="entry name" value="DUF4160"/>
    <property type="match status" value="1"/>
</dbReference>
<dbReference type="EMBL" id="WKQM01000030">
    <property type="protein sequence ID" value="MSC52620.1"/>
    <property type="molecule type" value="Genomic_DNA"/>
</dbReference>
<dbReference type="EMBL" id="QVES01000003">
    <property type="protein sequence ID" value="RGB88258.1"/>
    <property type="molecule type" value="Genomic_DNA"/>
</dbReference>
<dbReference type="GeneID" id="75067562"/>
<evidence type="ECO:0000313" key="6">
    <source>
        <dbReference type="EMBL" id="RCH45872.1"/>
    </source>
</evidence>
<dbReference type="OrthoDB" id="122670at2"/>
<dbReference type="EMBL" id="WKQE01000028">
    <property type="protein sequence ID" value="MSC81927.1"/>
    <property type="molecule type" value="Genomic_DNA"/>
</dbReference>
<dbReference type="InterPro" id="IPR025427">
    <property type="entry name" value="DUF4160"/>
</dbReference>
<sequence length="92" mass="10519">MPQVFKVGSYWVYFWANENEPLEPIHVHVAQGAPNSNATKIWITKAGGCYLCNNNSQIPPRVLRNIMAVIEARSGEVIEKWTAFFGEIRYFC</sequence>
<name>A0A173UW50_9FIRM</name>
<evidence type="ECO:0000313" key="12">
    <source>
        <dbReference type="Proteomes" id="UP000252378"/>
    </source>
</evidence>
<dbReference type="Proteomes" id="UP000250550">
    <property type="component" value="Unassembled WGS sequence"/>
</dbReference>
<dbReference type="EMBL" id="PRLD01000006">
    <property type="protein sequence ID" value="RAW57613.1"/>
    <property type="molecule type" value="Genomic_DNA"/>
</dbReference>
<evidence type="ECO:0000313" key="8">
    <source>
        <dbReference type="EMBL" id="RGB97059.1"/>
    </source>
</evidence>
<gene>
    <name evidence="5" type="ORF">C4N21_10410</name>
    <name evidence="4" type="ORF">C4N24_07785</name>
    <name evidence="6" type="ORF">C7J97_07955</name>
    <name evidence="8" type="ORF">DWZ04_08995</name>
    <name evidence="7" type="ORF">DWZ25_03455</name>
    <name evidence="1" type="ORF">ERS852582_02317</name>
    <name evidence="3" type="ORF">GKD85_14170</name>
    <name evidence="2" type="ORF">GKE10_12080</name>
</gene>
<evidence type="ECO:0000313" key="16">
    <source>
        <dbReference type="Proteomes" id="UP000477010"/>
    </source>
</evidence>
<evidence type="ECO:0000313" key="7">
    <source>
        <dbReference type="EMBL" id="RGB88258.1"/>
    </source>
</evidence>
<accession>A0A173UW50</accession>
<evidence type="ECO:0000313" key="11">
    <source>
        <dbReference type="Proteomes" id="UP000251281"/>
    </source>
</evidence>
<dbReference type="Proteomes" id="UP000462091">
    <property type="component" value="Unassembled WGS sequence"/>
</dbReference>
<dbReference type="Proteomes" id="UP000477010">
    <property type="component" value="Unassembled WGS sequence"/>
</dbReference>
<dbReference type="EMBL" id="CYXN01000025">
    <property type="protein sequence ID" value="CUN18275.1"/>
    <property type="molecule type" value="Genomic_DNA"/>
</dbReference>
<evidence type="ECO:0000313" key="5">
    <source>
        <dbReference type="EMBL" id="RAW64355.1"/>
    </source>
</evidence>
<proteinExistence type="predicted"/>
<reference evidence="1 9" key="1">
    <citation type="submission" date="2015-09" db="EMBL/GenBank/DDBJ databases">
        <authorList>
            <consortium name="Pathogen Informatics"/>
        </authorList>
    </citation>
    <scope>NUCLEOTIDE SEQUENCE [LARGE SCALE GENOMIC DNA]</scope>
    <source>
        <strain evidence="1 9">2789STDY5834970</strain>
    </source>
</reference>
<dbReference type="Proteomes" id="UP000251281">
    <property type="component" value="Unassembled WGS sequence"/>
</dbReference>
<evidence type="ECO:0000313" key="15">
    <source>
        <dbReference type="Proteomes" id="UP000462091"/>
    </source>
</evidence>
<evidence type="ECO:0000313" key="2">
    <source>
        <dbReference type="EMBL" id="MSC52620.1"/>
    </source>
</evidence>
<organism evidence="1 9">
    <name type="scientific">Faecalibacterium prausnitzii</name>
    <dbReference type="NCBI Taxonomy" id="853"/>
    <lineage>
        <taxon>Bacteria</taxon>
        <taxon>Bacillati</taxon>
        <taxon>Bacillota</taxon>
        <taxon>Clostridia</taxon>
        <taxon>Eubacteriales</taxon>
        <taxon>Oscillospiraceae</taxon>
        <taxon>Faecalibacterium</taxon>
    </lineage>
</organism>
<dbReference type="RefSeq" id="WP_005921956.1">
    <property type="nucleotide sequence ID" value="NZ_BNEV01000037.1"/>
</dbReference>
<evidence type="ECO:0000313" key="9">
    <source>
        <dbReference type="Proteomes" id="UP000095649"/>
    </source>
</evidence>
<dbReference type="Proteomes" id="UP000252378">
    <property type="component" value="Unassembled WGS sequence"/>
</dbReference>
<dbReference type="EMBL" id="PRLF01000015">
    <property type="protein sequence ID" value="RAW64355.1"/>
    <property type="molecule type" value="Genomic_DNA"/>
</dbReference>
<evidence type="ECO:0000313" key="10">
    <source>
        <dbReference type="Proteomes" id="UP000250550"/>
    </source>
</evidence>
<evidence type="ECO:0000313" key="4">
    <source>
        <dbReference type="EMBL" id="RAW57613.1"/>
    </source>
</evidence>
<protein>
    <submittedName>
        <fullName evidence="2">DUF4160 domain-containing protein</fullName>
    </submittedName>
</protein>
<dbReference type="EMBL" id="QVEW01000008">
    <property type="protein sequence ID" value="RGB97059.1"/>
    <property type="molecule type" value="Genomic_DNA"/>
</dbReference>
<dbReference type="Proteomes" id="UP000260782">
    <property type="component" value="Unassembled WGS sequence"/>
</dbReference>
<evidence type="ECO:0000313" key="3">
    <source>
        <dbReference type="EMBL" id="MSC81927.1"/>
    </source>
</evidence>
<evidence type="ECO:0000313" key="1">
    <source>
        <dbReference type="EMBL" id="CUN18275.1"/>
    </source>
</evidence>
<dbReference type="Proteomes" id="UP000260783">
    <property type="component" value="Unassembled WGS sequence"/>
</dbReference>
<dbReference type="EMBL" id="PXUP01000010">
    <property type="protein sequence ID" value="RCH45872.1"/>
    <property type="molecule type" value="Genomic_DNA"/>
</dbReference>